<sequence length="210" mass="23408">MKQEGKIILFISLLTIAIMGLAVFFLDRNQSQTAPDQSLLETTESPQLGQAEAAVTVVEFADFQCPYCASQYPSLKSFLGSQPEVRLVFRHYPLPQHQNAVPAALAAQAAKNQGKFWEMADLLFTRQNDWAELASTTEIFENYAQELGLNLEQFRQDRDGSDTLNQIYADKAAGNQLQVNATPTFFINGQLAKNIGNDLFEEITKALPEN</sequence>
<name>A0A645F6Q1_9ZZZZ</name>
<dbReference type="PANTHER" id="PTHR13887">
    <property type="entry name" value="GLUTATHIONE S-TRANSFERASE KAPPA"/>
    <property type="match status" value="1"/>
</dbReference>
<comment type="caution">
    <text evidence="8">The sequence shown here is derived from an EMBL/GenBank/DDBJ whole genome shotgun (WGS) entry which is preliminary data.</text>
</comment>
<organism evidence="8">
    <name type="scientific">bioreactor metagenome</name>
    <dbReference type="NCBI Taxonomy" id="1076179"/>
    <lineage>
        <taxon>unclassified sequences</taxon>
        <taxon>metagenomes</taxon>
        <taxon>ecological metagenomes</taxon>
    </lineage>
</organism>
<keyword evidence="6" id="KW-0472">Membrane</keyword>
<dbReference type="InterPro" id="IPR013766">
    <property type="entry name" value="Thioredoxin_domain"/>
</dbReference>
<keyword evidence="5" id="KW-0676">Redox-active center</keyword>
<evidence type="ECO:0000259" key="7">
    <source>
        <dbReference type="PROSITE" id="PS51352"/>
    </source>
</evidence>
<feature type="domain" description="Thioredoxin" evidence="7">
    <location>
        <begin position="28"/>
        <end position="210"/>
    </location>
</feature>
<keyword evidence="4" id="KW-1015">Disulfide bond</keyword>
<protein>
    <recommendedName>
        <fullName evidence="7">Thioredoxin domain-containing protein</fullName>
    </recommendedName>
</protein>
<evidence type="ECO:0000256" key="2">
    <source>
        <dbReference type="ARBA" id="ARBA00022729"/>
    </source>
</evidence>
<keyword evidence="2" id="KW-0732">Signal</keyword>
<accession>A0A645F6Q1</accession>
<proteinExistence type="inferred from homology"/>
<dbReference type="Pfam" id="PF13462">
    <property type="entry name" value="Thioredoxin_4"/>
    <property type="match status" value="1"/>
</dbReference>
<reference evidence="8" key="1">
    <citation type="submission" date="2019-08" db="EMBL/GenBank/DDBJ databases">
        <authorList>
            <person name="Kucharzyk K."/>
            <person name="Murdoch R.W."/>
            <person name="Higgins S."/>
            <person name="Loffler F."/>
        </authorList>
    </citation>
    <scope>NUCLEOTIDE SEQUENCE</scope>
</reference>
<gene>
    <name evidence="8" type="ORF">SDC9_155576</name>
</gene>
<dbReference type="EMBL" id="VSSQ01054326">
    <property type="protein sequence ID" value="MPN08294.1"/>
    <property type="molecule type" value="Genomic_DNA"/>
</dbReference>
<dbReference type="AlphaFoldDB" id="A0A645F6Q1"/>
<dbReference type="PROSITE" id="PS51352">
    <property type="entry name" value="THIOREDOXIN_2"/>
    <property type="match status" value="1"/>
</dbReference>
<evidence type="ECO:0000256" key="3">
    <source>
        <dbReference type="ARBA" id="ARBA00023002"/>
    </source>
</evidence>
<evidence type="ECO:0000256" key="5">
    <source>
        <dbReference type="ARBA" id="ARBA00023284"/>
    </source>
</evidence>
<dbReference type="InterPro" id="IPR012336">
    <property type="entry name" value="Thioredoxin-like_fold"/>
</dbReference>
<keyword evidence="6" id="KW-1133">Transmembrane helix</keyword>
<evidence type="ECO:0000256" key="4">
    <source>
        <dbReference type="ARBA" id="ARBA00023157"/>
    </source>
</evidence>
<keyword evidence="6" id="KW-0812">Transmembrane</keyword>
<evidence type="ECO:0000256" key="6">
    <source>
        <dbReference type="SAM" id="Phobius"/>
    </source>
</evidence>
<feature type="transmembrane region" description="Helical" evidence="6">
    <location>
        <begin position="7"/>
        <end position="26"/>
    </location>
</feature>
<evidence type="ECO:0000313" key="8">
    <source>
        <dbReference type="EMBL" id="MPN08294.1"/>
    </source>
</evidence>
<dbReference type="InterPro" id="IPR036249">
    <property type="entry name" value="Thioredoxin-like_sf"/>
</dbReference>
<evidence type="ECO:0000256" key="1">
    <source>
        <dbReference type="ARBA" id="ARBA00005791"/>
    </source>
</evidence>
<dbReference type="PANTHER" id="PTHR13887:SF14">
    <property type="entry name" value="DISULFIDE BOND FORMATION PROTEIN D"/>
    <property type="match status" value="1"/>
</dbReference>
<dbReference type="Gene3D" id="3.40.30.10">
    <property type="entry name" value="Glutaredoxin"/>
    <property type="match status" value="1"/>
</dbReference>
<comment type="similarity">
    <text evidence="1">Belongs to the thioredoxin family. DsbA subfamily.</text>
</comment>
<dbReference type="GO" id="GO:0016491">
    <property type="term" value="F:oxidoreductase activity"/>
    <property type="evidence" value="ECO:0007669"/>
    <property type="project" value="UniProtKB-KW"/>
</dbReference>
<keyword evidence="3" id="KW-0560">Oxidoreductase</keyword>
<dbReference type="SUPFAM" id="SSF52833">
    <property type="entry name" value="Thioredoxin-like"/>
    <property type="match status" value="1"/>
</dbReference>